<dbReference type="KEGG" id="ati:AL072_25885"/>
<dbReference type="Proteomes" id="UP000069935">
    <property type="component" value="Chromosome 4"/>
</dbReference>
<dbReference type="PANTHER" id="PTHR33747">
    <property type="entry name" value="UPF0225 PROTEIN SCO1677"/>
    <property type="match status" value="1"/>
</dbReference>
<gene>
    <name evidence="2" type="ORF">AL072_25885</name>
</gene>
<dbReference type="PANTHER" id="PTHR33747:SF1">
    <property type="entry name" value="ADENYLATE CYCLASE-ASSOCIATED CAP C-TERMINAL DOMAIN-CONTAINING PROTEIN"/>
    <property type="match status" value="1"/>
</dbReference>
<dbReference type="InterPro" id="IPR032710">
    <property type="entry name" value="NTF2-like_dom_sf"/>
</dbReference>
<dbReference type="SUPFAM" id="SSF54427">
    <property type="entry name" value="NTF2-like"/>
    <property type="match status" value="1"/>
</dbReference>
<dbReference type="EMBL" id="CP012404">
    <property type="protein sequence ID" value="ALG74368.1"/>
    <property type="molecule type" value="Genomic_DNA"/>
</dbReference>
<dbReference type="InterPro" id="IPR004027">
    <property type="entry name" value="SEC_C_motif"/>
</dbReference>
<dbReference type="SUPFAM" id="SSF103642">
    <property type="entry name" value="Sec-C motif"/>
    <property type="match status" value="1"/>
</dbReference>
<name>A0AAC8W3E2_9PROT</name>
<evidence type="ECO:0000313" key="2">
    <source>
        <dbReference type="EMBL" id="ALG74368.1"/>
    </source>
</evidence>
<dbReference type="InterPro" id="IPR048469">
    <property type="entry name" value="YchJ-like_M"/>
</dbReference>
<dbReference type="AlphaFoldDB" id="A0AAC8W3E2"/>
<sequence>MSNCPCGSARAFDECCGPIIAGAPAPTAEALMRSRYTAYARGDLDHVERTHAPEIRDDFNRAEAERLAEEAEWQGLEVLNATEAGDGGATVEFRIRFRRDGQDLVHHERASFRNQDGRWLYVEGEVNPKAPPRHVVKIGRNDPCPCGSGKKHKKCCGA</sequence>
<dbReference type="RefSeq" id="WP_045583792.1">
    <property type="nucleotide sequence ID" value="NZ_CP012404.1"/>
</dbReference>
<dbReference type="Pfam" id="PF02810">
    <property type="entry name" value="SEC-C"/>
    <property type="match status" value="2"/>
</dbReference>
<protein>
    <recommendedName>
        <fullName evidence="1">YchJ-like middle NTF2-like domain-containing protein</fullName>
    </recommendedName>
</protein>
<feature type="domain" description="YchJ-like middle NTF2-like" evidence="1">
    <location>
        <begin position="27"/>
        <end position="124"/>
    </location>
</feature>
<organism evidence="2 3">
    <name type="scientific">Azospirillum thiophilum</name>
    <dbReference type="NCBI Taxonomy" id="528244"/>
    <lineage>
        <taxon>Bacteria</taxon>
        <taxon>Pseudomonadati</taxon>
        <taxon>Pseudomonadota</taxon>
        <taxon>Alphaproteobacteria</taxon>
        <taxon>Rhodospirillales</taxon>
        <taxon>Azospirillaceae</taxon>
        <taxon>Azospirillum</taxon>
    </lineage>
</organism>
<evidence type="ECO:0000313" key="3">
    <source>
        <dbReference type="Proteomes" id="UP000069935"/>
    </source>
</evidence>
<accession>A0AAC8W3E2</accession>
<dbReference type="Gene3D" id="3.10.450.50">
    <property type="match status" value="1"/>
</dbReference>
<proteinExistence type="predicted"/>
<reference evidence="3" key="1">
    <citation type="submission" date="2015-08" db="EMBL/GenBank/DDBJ databases">
        <title>Complete Genome Sequence of Azospirillum thiophilum BV-S.</title>
        <authorList>
            <person name="Fomenkov A."/>
            <person name="Vincze T."/>
            <person name="Grabovich M."/>
            <person name="Dubinina G."/>
            <person name="Orlova M."/>
            <person name="Belousova E."/>
            <person name="Roberts R.J."/>
        </authorList>
    </citation>
    <scope>NUCLEOTIDE SEQUENCE [LARGE SCALE GENOMIC DNA]</scope>
    <source>
        <strain evidence="3">BV-S</strain>
    </source>
</reference>
<reference evidence="2 3" key="2">
    <citation type="journal article" date="2016" name="Genome Announc.">
        <title>Complete Genome Sequence of a Strain of Azospirillum thiophilum Isolated from a Sulfide Spring.</title>
        <authorList>
            <person name="Fomenkov A."/>
            <person name="Vincze T."/>
            <person name="Grabovich M."/>
            <person name="Anton B.P."/>
            <person name="Dubinina G."/>
            <person name="Orlova M."/>
            <person name="Belousova E."/>
            <person name="Roberts R.J."/>
        </authorList>
    </citation>
    <scope>NUCLEOTIDE SEQUENCE [LARGE SCALE GENOMIC DNA]</scope>
    <source>
        <strain evidence="2 3">BV-S</strain>
    </source>
</reference>
<evidence type="ECO:0000259" key="1">
    <source>
        <dbReference type="Pfam" id="PF17775"/>
    </source>
</evidence>
<dbReference type="Pfam" id="PF17775">
    <property type="entry name" value="YchJ_M-like"/>
    <property type="match status" value="1"/>
</dbReference>
<keyword evidence="3" id="KW-1185">Reference proteome</keyword>